<dbReference type="GO" id="GO:0031146">
    <property type="term" value="P:SCF-dependent proteasomal ubiquitin-dependent protein catabolic process"/>
    <property type="evidence" value="ECO:0007669"/>
    <property type="project" value="InterPro"/>
</dbReference>
<dbReference type="OrthoDB" id="7340501at2759"/>
<dbReference type="Proteomes" id="UP000011115">
    <property type="component" value="Unassembled WGS sequence"/>
</dbReference>
<keyword evidence="3" id="KW-1185">Reference proteome</keyword>
<dbReference type="PANTHER" id="PTHR16008">
    <property type="entry name" value="F-BOX ONLY PROTEIN 4"/>
    <property type="match status" value="1"/>
</dbReference>
<dbReference type="Gene3D" id="1.20.1280.50">
    <property type="match status" value="1"/>
</dbReference>
<dbReference type="HOGENOM" id="CLU_072971_1_0_1"/>
<dbReference type="PANTHER" id="PTHR16008:SF4">
    <property type="entry name" value="F-BOX ONLY PROTEIN 4"/>
    <property type="match status" value="1"/>
</dbReference>
<dbReference type="SMART" id="SM00256">
    <property type="entry name" value="FBOX"/>
    <property type="match status" value="1"/>
</dbReference>
<dbReference type="InterPro" id="IPR001810">
    <property type="entry name" value="F-box_dom"/>
</dbReference>
<evidence type="ECO:0000313" key="3">
    <source>
        <dbReference type="Proteomes" id="UP000011115"/>
    </source>
</evidence>
<accession>M1C054</accession>
<sequence length="256" mass="29165">MAMLLRKVWESVSTRSTSSNSTSTVNSMDRFDQMMMYIPTASTGEFDRIPLDIFIQILKILGPKESAKLSSVCKSWKFIVSDNRLWIYFLQNQHEPWDSTFFSETHLRSGPLRTFPNSVPELSFMSIYGQRAQVPGAIIIDGGSGYCKFGWSKYSAPSGRSATFLEFGNIESPMYSRLRHFFSTIYTRMQVKTSTQPIIVSIPICHYDDTESDKAARTQLKDAIHSALFDMNVPAVCAVNQVVLIHFLQHLLDFQR</sequence>
<dbReference type="Pfam" id="PF00646">
    <property type="entry name" value="F-box"/>
    <property type="match status" value="1"/>
</dbReference>
<protein>
    <submittedName>
        <fullName evidence="2">Actin, macronuclear</fullName>
    </submittedName>
</protein>
<dbReference type="CDD" id="cd22156">
    <property type="entry name" value="F-box_AtARP8-like"/>
    <property type="match status" value="1"/>
</dbReference>
<dbReference type="PROSITE" id="PS50181">
    <property type="entry name" value="FBOX"/>
    <property type="match status" value="1"/>
</dbReference>
<dbReference type="SUPFAM" id="SSF53067">
    <property type="entry name" value="Actin-like ATPase domain"/>
    <property type="match status" value="1"/>
</dbReference>
<dbReference type="Gramene" id="PGSC0003DMT400056959">
    <property type="protein sequence ID" value="PGSC0003DMT400056959"/>
    <property type="gene ID" value="PGSC0003DMG400022148"/>
</dbReference>
<dbReference type="InterPro" id="IPR036047">
    <property type="entry name" value="F-box-like_dom_sf"/>
</dbReference>
<dbReference type="InterPro" id="IPR039588">
    <property type="entry name" value="FBXO4"/>
</dbReference>
<reference evidence="2" key="2">
    <citation type="submission" date="2015-06" db="UniProtKB">
        <authorList>
            <consortium name="EnsemblPlants"/>
        </authorList>
    </citation>
    <scope>IDENTIFICATION</scope>
    <source>
        <strain evidence="2">DM1-3 516 R44</strain>
    </source>
</reference>
<dbReference type="Gene3D" id="3.30.420.40">
    <property type="match status" value="1"/>
</dbReference>
<gene>
    <name evidence="2" type="primary">LOC102593881</name>
</gene>
<evidence type="ECO:0000313" key="2">
    <source>
        <dbReference type="EnsemblPlants" id="PGSC0003DMT400056959"/>
    </source>
</evidence>
<organism evidence="2 3">
    <name type="scientific">Solanum tuberosum</name>
    <name type="common">Potato</name>
    <dbReference type="NCBI Taxonomy" id="4113"/>
    <lineage>
        <taxon>Eukaryota</taxon>
        <taxon>Viridiplantae</taxon>
        <taxon>Streptophyta</taxon>
        <taxon>Embryophyta</taxon>
        <taxon>Tracheophyta</taxon>
        <taxon>Spermatophyta</taxon>
        <taxon>Magnoliopsida</taxon>
        <taxon>eudicotyledons</taxon>
        <taxon>Gunneridae</taxon>
        <taxon>Pentapetalae</taxon>
        <taxon>asterids</taxon>
        <taxon>lamiids</taxon>
        <taxon>Solanales</taxon>
        <taxon>Solanaceae</taxon>
        <taxon>Solanoideae</taxon>
        <taxon>Solaneae</taxon>
        <taxon>Solanum</taxon>
    </lineage>
</organism>
<feature type="domain" description="F-box" evidence="1">
    <location>
        <begin position="43"/>
        <end position="89"/>
    </location>
</feature>
<dbReference type="ExpressionAtlas" id="M1C054">
    <property type="expression patterns" value="baseline"/>
</dbReference>
<dbReference type="AlphaFoldDB" id="M1C054"/>
<dbReference type="EnsemblPlants" id="PGSC0003DMT400056959">
    <property type="protein sequence ID" value="PGSC0003DMT400056959"/>
    <property type="gene ID" value="PGSC0003DMG400022148"/>
</dbReference>
<evidence type="ECO:0000259" key="1">
    <source>
        <dbReference type="PROSITE" id="PS50181"/>
    </source>
</evidence>
<proteinExistence type="predicted"/>
<reference evidence="3" key="1">
    <citation type="journal article" date="2011" name="Nature">
        <title>Genome sequence and analysis of the tuber crop potato.</title>
        <authorList>
            <consortium name="The Potato Genome Sequencing Consortium"/>
        </authorList>
    </citation>
    <scope>NUCLEOTIDE SEQUENCE [LARGE SCALE GENOMIC DNA]</scope>
    <source>
        <strain evidence="3">cv. DM1-3 516 R44</strain>
    </source>
</reference>
<dbReference type="SUPFAM" id="SSF81383">
    <property type="entry name" value="F-box domain"/>
    <property type="match status" value="1"/>
</dbReference>
<dbReference type="InterPro" id="IPR043129">
    <property type="entry name" value="ATPase_NBD"/>
</dbReference>
<name>M1C054_SOLTU</name>